<organism evidence="13 14">
    <name type="scientific">Achlya hypogyna</name>
    <name type="common">Oomycete</name>
    <name type="synonym">Protoachlya hypogyna</name>
    <dbReference type="NCBI Taxonomy" id="1202772"/>
    <lineage>
        <taxon>Eukaryota</taxon>
        <taxon>Sar</taxon>
        <taxon>Stramenopiles</taxon>
        <taxon>Oomycota</taxon>
        <taxon>Saprolegniomycetes</taxon>
        <taxon>Saprolegniales</taxon>
        <taxon>Achlyaceae</taxon>
        <taxon>Achlya</taxon>
    </lineage>
</organism>
<feature type="domain" description="F-box" evidence="11">
    <location>
        <begin position="1096"/>
        <end position="1135"/>
    </location>
</feature>
<dbReference type="PROSITE" id="PS50294">
    <property type="entry name" value="WD_REPEATS_REGION"/>
    <property type="match status" value="4"/>
</dbReference>
<dbReference type="PANTHER" id="PTHR19849:SF1">
    <property type="entry name" value="F-BOX_WD REPEAT-CONTAINING PROTEIN 7"/>
    <property type="match status" value="1"/>
</dbReference>
<dbReference type="SUPFAM" id="SSF53187">
    <property type="entry name" value="Zn-dependent exopeptidases"/>
    <property type="match status" value="1"/>
</dbReference>
<dbReference type="GO" id="GO:0016788">
    <property type="term" value="F:hydrolase activity, acting on ester bonds"/>
    <property type="evidence" value="ECO:0007669"/>
    <property type="project" value="InterPro"/>
</dbReference>
<comment type="cofactor">
    <cofactor evidence="1">
        <name>Zn(2+)</name>
        <dbReference type="ChEBI" id="CHEBI:29105"/>
    </cofactor>
</comment>
<accession>A0A1V9Y5F8</accession>
<sequence>MAAKAWATLKTPFVRSPSDRAILVNPELVDAVAMPLQRVKAKAHHVLPVEGVERRLQSLRRHAADEKAPWTRPLPPLCAFKALLPKTAEPTTRIALEDLMREIEIDKKILAEQGPELLAECERKLADLVSGPQDHVQRVLTLLQQFGLDEHALMTLLATERHTAGSMRQLALLQKVVETAAIVDAPLPVLYRALTRDAFLVSMVATVRTPARVSIGTDTEDAARTVPQAASTGVLGLKSTPERGVDLIRLLKSIAKGSGQGKESQLLPALTHLANDVLDERVELVKLSLNEAGVACHALYTSLFFLLVGLMMCALTVFLLSLAVTQFLTTYVSYLDSLWITTSVALVLGLVCCCVGIGIFKRTMVEVRTLLLAPQELKRTRSFTRKKKTPDLAKAADKDDDFVVSGITPARRLAMTDPTPPLSDDTEEPRRVTDAVQVSTSAADSSVSEAAQATEAAASPRTTDGQQHGASRQVGIKRLPSITECESEFPEMDEGAIADEVRPLLAALVSLVDSMSSMAHLEPTMSDTVVDIPRQNSDDLFVDAFESAMQTEVSLLQEMAASLVLPLRKAIAVPPMRTWQTLAVKLTAPPHTIFASATVPLATNDASSREELKSSELSPVDDHSLATSTALTVSISETPATPTIKTIKLLSVQPQAAAGPIRRTSKKLRPTSSPRVHGNELSGVQVVEHLKQHCPPLIAGSLTLILGNPKAIAINERGSLPHADLNRCFTLDVETSPSVGPFFYEEQRARELAPYLRTSDLMLDLHATNKPSEPFLKLAGTLSQQHYDVSRWFPCDTILHDVHHLLAGKVALSDEFVGAHGGVGLIYESGLASDTSRVAALTRSVLKILAHEAKVIALADEAAPPLQKTNYQIAEVFRLPACGFEWLHGHGSHNFEYVLANEPIGQFGDGTVLHVDYDAHIVFPKVPSLWKESAYACLWAGWRRGFDALQRRQLLPCATRSSEGGLAGLKKAFLNLHGNKLVRVKIVAEAQRLRDENAFLRQEVELFRGVISVMKEDLNVKAEQIEHIYKSLKATMMHKAQTVEANQKVLEAKVSHLECVLRAKDISYARVRKTLQEAQARLLEKAFVPFEWVVDDLAYRIFGFLDAASLCAAAAVQRSWYSLVMVDGIWEAVYKRQWPLPQQPSNPENPAMWLDQYRERHLLDRNWANGKAVITTLCGHTGTVTCLQFDDSQLISGSDDGSLMLWSLAPTRGGDSGTQSRLGRQGHLEGLDTSALDRALGLHVPPSVLAQQHHRQTRTVYKLHSFYGHGGPVWALHMHGDRLVSGSYDKTVKLWNLQTGSCVGTLRAHTGWVSSLDVLGSRIASGSWDSSINLWDADTGDLLRTLVDAPANPIYCLKWESTTNAIVAGCRSHGIQVWDAEAGVCTQTFTGHVRGNQVNGVKANGMTVLSGGSDATVKVWDRRDSSCTHTLLGHAGAVMCVDGMRDHKVLSGSYDMTIKHWDLRRAATPVTSVQGHSSAVFALQIDDTKIISGSADSTLKLFNFQH</sequence>
<name>A0A1V9Y5F8_ACHHY</name>
<dbReference type="Proteomes" id="UP000243579">
    <property type="component" value="Unassembled WGS sequence"/>
</dbReference>
<dbReference type="InterPro" id="IPR036322">
    <property type="entry name" value="WD40_repeat_dom_sf"/>
</dbReference>
<proteinExistence type="predicted"/>
<evidence type="ECO:0000256" key="4">
    <source>
        <dbReference type="ARBA" id="ARBA00022737"/>
    </source>
</evidence>
<dbReference type="Pfam" id="PF24827">
    <property type="entry name" value="AstE_AspA_cat"/>
    <property type="match status" value="1"/>
</dbReference>
<keyword evidence="3" id="KW-0479">Metal-binding</keyword>
<comment type="caution">
    <text evidence="13">The sequence shown here is derived from an EMBL/GenBank/DDBJ whole genome shotgun (WGS) entry which is preliminary data.</text>
</comment>
<evidence type="ECO:0000256" key="10">
    <source>
        <dbReference type="SAM" id="Phobius"/>
    </source>
</evidence>
<evidence type="ECO:0000256" key="2">
    <source>
        <dbReference type="ARBA" id="ARBA00022574"/>
    </source>
</evidence>
<keyword evidence="10" id="KW-1133">Transmembrane helix</keyword>
<dbReference type="InterPro" id="IPR001810">
    <property type="entry name" value="F-box_dom"/>
</dbReference>
<dbReference type="InterPro" id="IPR020472">
    <property type="entry name" value="WD40_PAC1"/>
</dbReference>
<dbReference type="InterPro" id="IPR019775">
    <property type="entry name" value="WD40_repeat_CS"/>
</dbReference>
<dbReference type="SMART" id="SM00320">
    <property type="entry name" value="WD40"/>
    <property type="match status" value="7"/>
</dbReference>
<dbReference type="GO" id="GO:0005737">
    <property type="term" value="C:cytoplasm"/>
    <property type="evidence" value="ECO:0007669"/>
    <property type="project" value="TreeGrafter"/>
</dbReference>
<evidence type="ECO:0000259" key="11">
    <source>
        <dbReference type="Pfam" id="PF12937"/>
    </source>
</evidence>
<evidence type="ECO:0000313" key="13">
    <source>
        <dbReference type="EMBL" id="OQR80908.1"/>
    </source>
</evidence>
<dbReference type="GO" id="GO:0010992">
    <property type="term" value="P:ubiquitin recycling"/>
    <property type="evidence" value="ECO:0007669"/>
    <property type="project" value="TreeGrafter"/>
</dbReference>
<evidence type="ECO:0000256" key="9">
    <source>
        <dbReference type="SAM" id="MobiDB-lite"/>
    </source>
</evidence>
<feature type="compositionally biased region" description="Low complexity" evidence="9">
    <location>
        <begin position="445"/>
        <end position="459"/>
    </location>
</feature>
<dbReference type="InterPro" id="IPR036047">
    <property type="entry name" value="F-box-like_dom_sf"/>
</dbReference>
<dbReference type="Gene3D" id="2.130.10.10">
    <property type="entry name" value="YVTN repeat-like/Quinoprotein amine dehydrogenase"/>
    <property type="match status" value="2"/>
</dbReference>
<dbReference type="Pfam" id="PF12937">
    <property type="entry name" value="F-box-like"/>
    <property type="match status" value="1"/>
</dbReference>
<dbReference type="GO" id="GO:0046872">
    <property type="term" value="F:metal ion binding"/>
    <property type="evidence" value="ECO:0007669"/>
    <property type="project" value="UniProtKB-KW"/>
</dbReference>
<dbReference type="SUPFAM" id="SSF81383">
    <property type="entry name" value="F-box domain"/>
    <property type="match status" value="1"/>
</dbReference>
<feature type="repeat" description="WD" evidence="7">
    <location>
        <begin position="1177"/>
        <end position="1208"/>
    </location>
</feature>
<evidence type="ECO:0000256" key="3">
    <source>
        <dbReference type="ARBA" id="ARBA00022723"/>
    </source>
</evidence>
<dbReference type="GO" id="GO:0005634">
    <property type="term" value="C:nucleus"/>
    <property type="evidence" value="ECO:0007669"/>
    <property type="project" value="TreeGrafter"/>
</dbReference>
<evidence type="ECO:0000259" key="12">
    <source>
        <dbReference type="Pfam" id="PF24827"/>
    </source>
</evidence>
<dbReference type="EMBL" id="JNBR01002859">
    <property type="protein sequence ID" value="OQR80908.1"/>
    <property type="molecule type" value="Genomic_DNA"/>
</dbReference>
<feature type="coiled-coil region" evidence="8">
    <location>
        <begin position="983"/>
        <end position="1035"/>
    </location>
</feature>
<dbReference type="InterPro" id="IPR055438">
    <property type="entry name" value="AstE_AspA_cat"/>
</dbReference>
<evidence type="ECO:0000256" key="5">
    <source>
        <dbReference type="ARBA" id="ARBA00022801"/>
    </source>
</evidence>
<evidence type="ECO:0000313" key="14">
    <source>
        <dbReference type="Proteomes" id="UP000243579"/>
    </source>
</evidence>
<feature type="transmembrane region" description="Helical" evidence="10">
    <location>
        <begin position="303"/>
        <end position="325"/>
    </location>
</feature>
<keyword evidence="2 7" id="KW-0853">WD repeat</keyword>
<dbReference type="OrthoDB" id="19711at2759"/>
<reference evidence="13 14" key="1">
    <citation type="journal article" date="2014" name="Genome Biol. Evol.">
        <title>The secreted proteins of Achlya hypogyna and Thraustotheca clavata identify the ancestral oomycete secretome and reveal gene acquisitions by horizontal gene transfer.</title>
        <authorList>
            <person name="Misner I."/>
            <person name="Blouin N."/>
            <person name="Leonard G."/>
            <person name="Richards T.A."/>
            <person name="Lane C.E."/>
        </authorList>
    </citation>
    <scope>NUCLEOTIDE SEQUENCE [LARGE SCALE GENOMIC DNA]</scope>
    <source>
        <strain evidence="13 14">ATCC 48635</strain>
    </source>
</reference>
<dbReference type="Pfam" id="PF00400">
    <property type="entry name" value="WD40"/>
    <property type="match status" value="6"/>
</dbReference>
<dbReference type="SUPFAM" id="SSF50978">
    <property type="entry name" value="WD40 repeat-like"/>
    <property type="match status" value="1"/>
</dbReference>
<dbReference type="PROSITE" id="PS50082">
    <property type="entry name" value="WD_REPEATS_2"/>
    <property type="match status" value="6"/>
</dbReference>
<protein>
    <submittedName>
        <fullName evidence="13">Uncharacterized protein</fullName>
    </submittedName>
</protein>
<feature type="repeat" description="WD" evidence="7">
    <location>
        <begin position="1431"/>
        <end position="1471"/>
    </location>
</feature>
<keyword evidence="4" id="KW-0677">Repeat</keyword>
<evidence type="ECO:0000256" key="8">
    <source>
        <dbReference type="SAM" id="Coils"/>
    </source>
</evidence>
<keyword evidence="5" id="KW-0378">Hydrolase</keyword>
<keyword evidence="14" id="KW-1185">Reference proteome</keyword>
<feature type="domain" description="Succinylglutamate desuccinylase/Aspartoacylase catalytic" evidence="12">
    <location>
        <begin position="676"/>
        <end position="772"/>
    </location>
</feature>
<feature type="repeat" description="WD" evidence="7">
    <location>
        <begin position="1389"/>
        <end position="1430"/>
    </location>
</feature>
<dbReference type="PROSITE" id="PS00678">
    <property type="entry name" value="WD_REPEATS_1"/>
    <property type="match status" value="2"/>
</dbReference>
<feature type="region of interest" description="Disordered" evidence="9">
    <location>
        <begin position="413"/>
        <end position="477"/>
    </location>
</feature>
<dbReference type="GO" id="GO:0043130">
    <property type="term" value="F:ubiquitin binding"/>
    <property type="evidence" value="ECO:0007669"/>
    <property type="project" value="TreeGrafter"/>
</dbReference>
<dbReference type="Gene3D" id="1.20.1280.50">
    <property type="match status" value="1"/>
</dbReference>
<evidence type="ECO:0000256" key="7">
    <source>
        <dbReference type="PROSITE-ProRule" id="PRU00221"/>
    </source>
</evidence>
<feature type="repeat" description="WD" evidence="7">
    <location>
        <begin position="1266"/>
        <end position="1305"/>
    </location>
</feature>
<dbReference type="GO" id="GO:0043161">
    <property type="term" value="P:proteasome-mediated ubiquitin-dependent protein catabolic process"/>
    <property type="evidence" value="ECO:0007669"/>
    <property type="project" value="TreeGrafter"/>
</dbReference>
<gene>
    <name evidence="13" type="ORF">ACHHYP_17049</name>
</gene>
<dbReference type="InterPro" id="IPR001680">
    <property type="entry name" value="WD40_rpt"/>
</dbReference>
<keyword evidence="6" id="KW-0862">Zinc</keyword>
<keyword evidence="10" id="KW-0812">Transmembrane</keyword>
<dbReference type="PRINTS" id="PR00320">
    <property type="entry name" value="GPROTEINBRPT"/>
</dbReference>
<dbReference type="PANTHER" id="PTHR19849">
    <property type="entry name" value="PHOSPHOLIPASE A-2-ACTIVATING PROTEIN"/>
    <property type="match status" value="1"/>
</dbReference>
<keyword evidence="10" id="KW-0472">Membrane</keyword>
<dbReference type="InterPro" id="IPR015943">
    <property type="entry name" value="WD40/YVTN_repeat-like_dom_sf"/>
</dbReference>
<dbReference type="Gene3D" id="3.40.630.10">
    <property type="entry name" value="Zn peptidases"/>
    <property type="match status" value="1"/>
</dbReference>
<dbReference type="STRING" id="1202772.A0A1V9Y5F8"/>
<feature type="compositionally biased region" description="Polar residues" evidence="9">
    <location>
        <begin position="460"/>
        <end position="470"/>
    </location>
</feature>
<evidence type="ECO:0000256" key="1">
    <source>
        <dbReference type="ARBA" id="ARBA00001947"/>
    </source>
</evidence>
<feature type="repeat" description="WD" evidence="7">
    <location>
        <begin position="1473"/>
        <end position="1506"/>
    </location>
</feature>
<dbReference type="CDD" id="cd00200">
    <property type="entry name" value="WD40"/>
    <property type="match status" value="1"/>
</dbReference>
<feature type="transmembrane region" description="Helical" evidence="10">
    <location>
        <begin position="337"/>
        <end position="360"/>
    </location>
</feature>
<feature type="repeat" description="WD" evidence="7">
    <location>
        <begin position="1306"/>
        <end position="1345"/>
    </location>
</feature>
<keyword evidence="8" id="KW-0175">Coiled coil</keyword>
<evidence type="ECO:0000256" key="6">
    <source>
        <dbReference type="ARBA" id="ARBA00022833"/>
    </source>
</evidence>